<proteinExistence type="predicted"/>
<gene>
    <name evidence="4" type="ORF">WKW82_33445</name>
</gene>
<protein>
    <submittedName>
        <fullName evidence="4">Response regulator</fullName>
    </submittedName>
</protein>
<dbReference type="Proteomes" id="UP001385892">
    <property type="component" value="Unassembled WGS sequence"/>
</dbReference>
<dbReference type="Gene3D" id="3.40.50.2300">
    <property type="match status" value="1"/>
</dbReference>
<feature type="domain" description="Response regulatory" evidence="3">
    <location>
        <begin position="31"/>
        <end position="139"/>
    </location>
</feature>
<dbReference type="Pfam" id="PF00072">
    <property type="entry name" value="Response_reg"/>
    <property type="match status" value="1"/>
</dbReference>
<dbReference type="PANTHER" id="PTHR44591">
    <property type="entry name" value="STRESS RESPONSE REGULATOR PROTEIN 1"/>
    <property type="match status" value="1"/>
</dbReference>
<evidence type="ECO:0000259" key="3">
    <source>
        <dbReference type="PROSITE" id="PS50110"/>
    </source>
</evidence>
<evidence type="ECO:0000313" key="4">
    <source>
        <dbReference type="EMBL" id="MEJ8851583.1"/>
    </source>
</evidence>
<sequence length="147" mass="15665">MKTAPSHQLTDAIFPVPEADSSQEKLARKLRILVVEDDVESLRLSQELLALMGHWSAGVSSAEAAIARFSEGAFDVLMLDVNLPALSGVDLAEKLCRLERLPVIFATGGAPPRAGSPGSIWLQKPYSIAQLEEATARAAGLLRCADA</sequence>
<organism evidence="4 5">
    <name type="scientific">Variovorax rhizosphaerae</name>
    <dbReference type="NCBI Taxonomy" id="1836200"/>
    <lineage>
        <taxon>Bacteria</taxon>
        <taxon>Pseudomonadati</taxon>
        <taxon>Pseudomonadota</taxon>
        <taxon>Betaproteobacteria</taxon>
        <taxon>Burkholderiales</taxon>
        <taxon>Comamonadaceae</taxon>
        <taxon>Variovorax</taxon>
    </lineage>
</organism>
<dbReference type="CDD" id="cd00156">
    <property type="entry name" value="REC"/>
    <property type="match status" value="1"/>
</dbReference>
<dbReference type="SUPFAM" id="SSF52172">
    <property type="entry name" value="CheY-like"/>
    <property type="match status" value="1"/>
</dbReference>
<dbReference type="InterPro" id="IPR050595">
    <property type="entry name" value="Bact_response_regulator"/>
</dbReference>
<comment type="caution">
    <text evidence="4">The sequence shown here is derived from an EMBL/GenBank/DDBJ whole genome shotgun (WGS) entry which is preliminary data.</text>
</comment>
<dbReference type="EMBL" id="JBBKZT010000024">
    <property type="protein sequence ID" value="MEJ8851583.1"/>
    <property type="molecule type" value="Genomic_DNA"/>
</dbReference>
<dbReference type="InterPro" id="IPR001789">
    <property type="entry name" value="Sig_transdc_resp-reg_receiver"/>
</dbReference>
<dbReference type="PANTHER" id="PTHR44591:SF3">
    <property type="entry name" value="RESPONSE REGULATORY DOMAIN-CONTAINING PROTEIN"/>
    <property type="match status" value="1"/>
</dbReference>
<accession>A0ABU8WVL7</accession>
<reference evidence="4 5" key="1">
    <citation type="submission" date="2024-03" db="EMBL/GenBank/DDBJ databases">
        <title>Novel species of the genus Variovorax.</title>
        <authorList>
            <person name="Liu Q."/>
            <person name="Xin Y.-H."/>
        </authorList>
    </citation>
    <scope>NUCLEOTIDE SEQUENCE [LARGE SCALE GENOMIC DNA]</scope>
    <source>
        <strain evidence="4 5">KACC 18900</strain>
    </source>
</reference>
<dbReference type="RefSeq" id="WP_340347269.1">
    <property type="nucleotide sequence ID" value="NZ_JBBKZT010000024.1"/>
</dbReference>
<evidence type="ECO:0000256" key="2">
    <source>
        <dbReference type="PROSITE-ProRule" id="PRU00169"/>
    </source>
</evidence>
<evidence type="ECO:0000313" key="5">
    <source>
        <dbReference type="Proteomes" id="UP001385892"/>
    </source>
</evidence>
<keyword evidence="5" id="KW-1185">Reference proteome</keyword>
<dbReference type="SMART" id="SM00448">
    <property type="entry name" value="REC"/>
    <property type="match status" value="1"/>
</dbReference>
<name>A0ABU8WVL7_9BURK</name>
<keyword evidence="1 2" id="KW-0597">Phosphoprotein</keyword>
<dbReference type="InterPro" id="IPR011006">
    <property type="entry name" value="CheY-like_superfamily"/>
</dbReference>
<dbReference type="PROSITE" id="PS50110">
    <property type="entry name" value="RESPONSE_REGULATORY"/>
    <property type="match status" value="1"/>
</dbReference>
<evidence type="ECO:0000256" key="1">
    <source>
        <dbReference type="ARBA" id="ARBA00022553"/>
    </source>
</evidence>
<feature type="modified residue" description="4-aspartylphosphate" evidence="2">
    <location>
        <position position="80"/>
    </location>
</feature>